<reference evidence="1 2" key="1">
    <citation type="submission" date="2022-11" db="EMBL/GenBank/DDBJ databases">
        <title>Host association and intracellularity evolved multiple times independently in the Rickettsiales.</title>
        <authorList>
            <person name="Castelli M."/>
            <person name="Nardi T."/>
            <person name="Gammuto L."/>
            <person name="Bellinzona G."/>
            <person name="Sabaneyeva E."/>
            <person name="Potekhin A."/>
            <person name="Serra V."/>
            <person name="Petroni G."/>
            <person name="Sassera D."/>
        </authorList>
    </citation>
    <scope>NUCLEOTIDE SEQUENCE [LARGE SCALE GENOMIC DNA]</scope>
    <source>
        <strain evidence="1 2">NDG2</strain>
    </source>
</reference>
<dbReference type="Proteomes" id="UP001327219">
    <property type="component" value="Chromosome"/>
</dbReference>
<gene>
    <name evidence="1" type="ORF">Bandiella_01233</name>
</gene>
<proteinExistence type="predicted"/>
<accession>A0ABZ0ULS9</accession>
<dbReference type="EMBL" id="CP110820">
    <property type="protein sequence ID" value="WPX97089.1"/>
    <property type="molecule type" value="Genomic_DNA"/>
</dbReference>
<keyword evidence="2" id="KW-1185">Reference proteome</keyword>
<protein>
    <submittedName>
        <fullName evidence="1">Uncharacterized protein</fullName>
    </submittedName>
</protein>
<evidence type="ECO:0000313" key="1">
    <source>
        <dbReference type="EMBL" id="WPX97089.1"/>
    </source>
</evidence>
<organism evidence="1 2">
    <name type="scientific">Candidatus Bandiella euplotis</name>
    <dbReference type="NCBI Taxonomy" id="1664265"/>
    <lineage>
        <taxon>Bacteria</taxon>
        <taxon>Pseudomonadati</taxon>
        <taxon>Pseudomonadota</taxon>
        <taxon>Alphaproteobacteria</taxon>
        <taxon>Rickettsiales</taxon>
        <taxon>Candidatus Midichloriaceae</taxon>
        <taxon>Candidatus Bandiella</taxon>
    </lineage>
</organism>
<evidence type="ECO:0000313" key="2">
    <source>
        <dbReference type="Proteomes" id="UP001327219"/>
    </source>
</evidence>
<sequence>MLIFLDHGPNFLKSNHHIYPYFIFQRSHNIDISKNLNSPLLRFRYKNKCSVTVDKILFPNNVGVPSYAKIYYSVNTVLDGESSIIKKEGEVRFFMSEVDKNFINSKDKFTFLVIDFNNKQIEQ</sequence>
<name>A0ABZ0ULS9_9RICK</name>